<gene>
    <name evidence="2" type="ORF">CHL78_004765</name>
</gene>
<keyword evidence="1" id="KW-0472">Membrane</keyword>
<sequence length="78" mass="9140">MNLKSRLFDIVIFLLTTVCLFITANLFMNMGIFVDEYNLSPDIVLGGEFWLNMDWLRLGFLFVIWVLSGINIFRTKTK</sequence>
<accession>A0A371J6U8</accession>
<proteinExistence type="predicted"/>
<comment type="caution">
    <text evidence="2">The sequence shown here is derived from an EMBL/GenBank/DDBJ whole genome shotgun (WGS) entry which is preliminary data.</text>
</comment>
<dbReference type="RefSeq" id="WP_094366386.1">
    <property type="nucleotide sequence ID" value="NZ_NOJY02000006.1"/>
</dbReference>
<evidence type="ECO:0000313" key="2">
    <source>
        <dbReference type="EMBL" id="RDY28502.1"/>
    </source>
</evidence>
<feature type="transmembrane region" description="Helical" evidence="1">
    <location>
        <begin position="7"/>
        <end position="28"/>
    </location>
</feature>
<dbReference type="EMBL" id="NOJY02000006">
    <property type="protein sequence ID" value="RDY28502.1"/>
    <property type="molecule type" value="Genomic_DNA"/>
</dbReference>
<organism evidence="2 3">
    <name type="scientific">Romboutsia weinsteinii</name>
    <dbReference type="NCBI Taxonomy" id="2020949"/>
    <lineage>
        <taxon>Bacteria</taxon>
        <taxon>Bacillati</taxon>
        <taxon>Bacillota</taxon>
        <taxon>Clostridia</taxon>
        <taxon>Peptostreptococcales</taxon>
        <taxon>Peptostreptococcaceae</taxon>
        <taxon>Romboutsia</taxon>
    </lineage>
</organism>
<dbReference type="OrthoDB" id="1758063at2"/>
<evidence type="ECO:0000256" key="1">
    <source>
        <dbReference type="SAM" id="Phobius"/>
    </source>
</evidence>
<keyword evidence="1" id="KW-1133">Transmembrane helix</keyword>
<dbReference type="AlphaFoldDB" id="A0A371J6U8"/>
<keyword evidence="1" id="KW-0812">Transmembrane</keyword>
<protein>
    <submittedName>
        <fullName evidence="2">Uncharacterized protein</fullName>
    </submittedName>
</protein>
<reference evidence="2 3" key="1">
    <citation type="journal article" date="2017" name="Genome Announc.">
        <title>Draft Genome Sequence of Romboutsia weinsteinii sp. nov. Strain CCRI-19649(T) Isolated from Surface Water.</title>
        <authorList>
            <person name="Maheux A.F."/>
            <person name="Boudreau D.K."/>
            <person name="Berube E."/>
            <person name="Boissinot M."/>
            <person name="Cantin P."/>
            <person name="Raymond F."/>
            <person name="Corbeil J."/>
            <person name="Omar R.F."/>
            <person name="Bergeron M.G."/>
        </authorList>
    </citation>
    <scope>NUCLEOTIDE SEQUENCE [LARGE SCALE GENOMIC DNA]</scope>
    <source>
        <strain evidence="2 3">CCRI-19649</strain>
    </source>
</reference>
<feature type="transmembrane region" description="Helical" evidence="1">
    <location>
        <begin position="55"/>
        <end position="73"/>
    </location>
</feature>
<evidence type="ECO:0000313" key="3">
    <source>
        <dbReference type="Proteomes" id="UP000215694"/>
    </source>
</evidence>
<dbReference type="Proteomes" id="UP000215694">
    <property type="component" value="Unassembled WGS sequence"/>
</dbReference>
<keyword evidence="3" id="KW-1185">Reference proteome</keyword>
<name>A0A371J6U8_9FIRM</name>